<dbReference type="KEGG" id="bspl:121202690"/>
<dbReference type="PANTHER" id="PTHR10856">
    <property type="entry name" value="CORONIN"/>
    <property type="match status" value="1"/>
</dbReference>
<dbReference type="SMART" id="SM01166">
    <property type="entry name" value="DUF1899"/>
    <property type="match status" value="1"/>
</dbReference>
<dbReference type="PANTHER" id="PTHR10856:SF2">
    <property type="entry name" value="CORONIN-2A"/>
    <property type="match status" value="1"/>
</dbReference>
<dbReference type="RefSeq" id="XP_040929505.1">
    <property type="nucleotide sequence ID" value="XM_041073571.2"/>
</dbReference>
<keyword evidence="4" id="KW-1185">Reference proteome</keyword>
<evidence type="ECO:0000313" key="4">
    <source>
        <dbReference type="Proteomes" id="UP000515150"/>
    </source>
</evidence>
<dbReference type="Pfam" id="PF08953">
    <property type="entry name" value="DUF1899"/>
    <property type="match status" value="1"/>
</dbReference>
<name>A0A8M1HLY9_BETSP</name>
<dbReference type="GeneID" id="121202690"/>
<evidence type="ECO:0000259" key="3">
    <source>
        <dbReference type="SMART" id="SM01166"/>
    </source>
</evidence>
<keyword evidence="2" id="KW-0677">Repeat</keyword>
<feature type="domain" description="DUF1899" evidence="3">
    <location>
        <begin position="14"/>
        <end position="76"/>
    </location>
</feature>
<gene>
    <name evidence="5" type="primary">LOC121202690</name>
</gene>
<dbReference type="Gene3D" id="2.130.10.10">
    <property type="entry name" value="YVTN repeat-like/Quinoprotein amine dehydrogenase"/>
    <property type="match status" value="1"/>
</dbReference>
<dbReference type="InterPro" id="IPR015048">
    <property type="entry name" value="DUF1899"/>
</dbReference>
<evidence type="ECO:0000256" key="1">
    <source>
        <dbReference type="ARBA" id="ARBA00022574"/>
    </source>
</evidence>
<evidence type="ECO:0000256" key="2">
    <source>
        <dbReference type="ARBA" id="ARBA00022737"/>
    </source>
</evidence>
<dbReference type="InterPro" id="IPR015505">
    <property type="entry name" value="Coronin"/>
</dbReference>
<dbReference type="InterPro" id="IPR015943">
    <property type="entry name" value="WD40/YVTN_repeat-like_dom_sf"/>
</dbReference>
<keyword evidence="1" id="KW-0853">WD repeat</keyword>
<dbReference type="AlphaFoldDB" id="A0A8M1HLY9"/>
<dbReference type="Proteomes" id="UP000515150">
    <property type="component" value="Chromosome 2"/>
</dbReference>
<sequence length="79" mass="8698">MDSKTVSEMCWRSSFCSKFRHVFGKSASKEHSYDGVPITHSVHDNHYCAANPCFVAVVTECSGGGSFVILPIHHVCYSS</sequence>
<organism evidence="4 5">
    <name type="scientific">Betta splendens</name>
    <name type="common">Siamese fighting fish</name>
    <dbReference type="NCBI Taxonomy" id="158456"/>
    <lineage>
        <taxon>Eukaryota</taxon>
        <taxon>Metazoa</taxon>
        <taxon>Chordata</taxon>
        <taxon>Craniata</taxon>
        <taxon>Vertebrata</taxon>
        <taxon>Euteleostomi</taxon>
        <taxon>Actinopterygii</taxon>
        <taxon>Neopterygii</taxon>
        <taxon>Teleostei</taxon>
        <taxon>Neoteleostei</taxon>
        <taxon>Acanthomorphata</taxon>
        <taxon>Anabantaria</taxon>
        <taxon>Anabantiformes</taxon>
        <taxon>Anabantoidei</taxon>
        <taxon>Osphronemidae</taxon>
        <taxon>Betta</taxon>
    </lineage>
</organism>
<evidence type="ECO:0000313" key="5">
    <source>
        <dbReference type="RefSeq" id="XP_040929505.1"/>
    </source>
</evidence>
<reference evidence="5" key="1">
    <citation type="submission" date="2025-08" db="UniProtKB">
        <authorList>
            <consortium name="RefSeq"/>
        </authorList>
    </citation>
    <scope>IDENTIFICATION</scope>
</reference>
<proteinExistence type="predicted"/>
<dbReference type="OrthoDB" id="1850764at2759"/>
<dbReference type="GO" id="GO:0051015">
    <property type="term" value="F:actin filament binding"/>
    <property type="evidence" value="ECO:0007669"/>
    <property type="project" value="TreeGrafter"/>
</dbReference>
<accession>A0A8M1HLY9</accession>
<protein>
    <submittedName>
        <fullName evidence="5">Coronin-2A-like</fullName>
    </submittedName>
</protein>